<dbReference type="Proteomes" id="UP000734854">
    <property type="component" value="Unassembled WGS sequence"/>
</dbReference>
<organism evidence="9 10">
    <name type="scientific">Zingiber officinale</name>
    <name type="common">Ginger</name>
    <name type="synonym">Amomum zingiber</name>
    <dbReference type="NCBI Taxonomy" id="94328"/>
    <lineage>
        <taxon>Eukaryota</taxon>
        <taxon>Viridiplantae</taxon>
        <taxon>Streptophyta</taxon>
        <taxon>Embryophyta</taxon>
        <taxon>Tracheophyta</taxon>
        <taxon>Spermatophyta</taxon>
        <taxon>Magnoliopsida</taxon>
        <taxon>Liliopsida</taxon>
        <taxon>Zingiberales</taxon>
        <taxon>Zingiberaceae</taxon>
        <taxon>Zingiber</taxon>
    </lineage>
</organism>
<dbReference type="GO" id="GO:0005634">
    <property type="term" value="C:nucleus"/>
    <property type="evidence" value="ECO:0007669"/>
    <property type="project" value="UniProtKB-SubCell"/>
</dbReference>
<evidence type="ECO:0000256" key="6">
    <source>
        <dbReference type="SAM" id="MobiDB-lite"/>
    </source>
</evidence>
<keyword evidence="4" id="KW-0804">Transcription</keyword>
<dbReference type="Pfam" id="PF00847">
    <property type="entry name" value="AP2"/>
    <property type="match status" value="1"/>
</dbReference>
<dbReference type="AlphaFoldDB" id="A0A8J5HMA5"/>
<dbReference type="InterPro" id="IPR016177">
    <property type="entry name" value="DNA-bd_dom_sf"/>
</dbReference>
<evidence type="ECO:0000313" key="10">
    <source>
        <dbReference type="Proteomes" id="UP000734854"/>
    </source>
</evidence>
<feature type="transmembrane region" description="Helical" evidence="7">
    <location>
        <begin position="31"/>
        <end position="54"/>
    </location>
</feature>
<dbReference type="CDD" id="cd00018">
    <property type="entry name" value="AP2"/>
    <property type="match status" value="1"/>
</dbReference>
<dbReference type="FunFam" id="3.30.730.10:FF:000001">
    <property type="entry name" value="Ethylene-responsive transcription factor 2"/>
    <property type="match status" value="1"/>
</dbReference>
<dbReference type="PANTHER" id="PTHR31194">
    <property type="entry name" value="SHN SHINE , DNA BINDING / TRANSCRIPTION FACTOR"/>
    <property type="match status" value="1"/>
</dbReference>
<dbReference type="GO" id="GO:0003700">
    <property type="term" value="F:DNA-binding transcription factor activity"/>
    <property type="evidence" value="ECO:0007669"/>
    <property type="project" value="InterPro"/>
</dbReference>
<keyword evidence="7" id="KW-0472">Membrane</keyword>
<keyword evidence="7" id="KW-1133">Transmembrane helix</keyword>
<dbReference type="GO" id="GO:0003677">
    <property type="term" value="F:DNA binding"/>
    <property type="evidence" value="ECO:0007669"/>
    <property type="project" value="UniProtKB-KW"/>
</dbReference>
<feature type="region of interest" description="Disordered" evidence="6">
    <location>
        <begin position="202"/>
        <end position="221"/>
    </location>
</feature>
<accession>A0A8J5HMA5</accession>
<feature type="domain" description="AP2/ERF" evidence="8">
    <location>
        <begin position="223"/>
        <end position="280"/>
    </location>
</feature>
<evidence type="ECO:0000256" key="1">
    <source>
        <dbReference type="ARBA" id="ARBA00004123"/>
    </source>
</evidence>
<evidence type="ECO:0000256" key="7">
    <source>
        <dbReference type="SAM" id="Phobius"/>
    </source>
</evidence>
<gene>
    <name evidence="9" type="ORF">ZIOFF_005327</name>
</gene>
<proteinExistence type="predicted"/>
<evidence type="ECO:0000256" key="5">
    <source>
        <dbReference type="ARBA" id="ARBA00023242"/>
    </source>
</evidence>
<feature type="compositionally biased region" description="Low complexity" evidence="6">
    <location>
        <begin position="337"/>
        <end position="352"/>
    </location>
</feature>
<evidence type="ECO:0000313" key="9">
    <source>
        <dbReference type="EMBL" id="KAG6531513.1"/>
    </source>
</evidence>
<reference evidence="9 10" key="1">
    <citation type="submission" date="2020-08" db="EMBL/GenBank/DDBJ databases">
        <title>Plant Genome Project.</title>
        <authorList>
            <person name="Zhang R.-G."/>
        </authorList>
    </citation>
    <scope>NUCLEOTIDE SEQUENCE [LARGE SCALE GENOMIC DNA]</scope>
    <source>
        <tissue evidence="9">Rhizome</tissue>
    </source>
</reference>
<dbReference type="SUPFAM" id="SSF54171">
    <property type="entry name" value="DNA-binding domain"/>
    <property type="match status" value="1"/>
</dbReference>
<feature type="region of interest" description="Disordered" evidence="6">
    <location>
        <begin position="337"/>
        <end position="368"/>
    </location>
</feature>
<evidence type="ECO:0000256" key="3">
    <source>
        <dbReference type="ARBA" id="ARBA00023125"/>
    </source>
</evidence>
<dbReference type="InterPro" id="IPR001471">
    <property type="entry name" value="AP2/ERF_dom"/>
</dbReference>
<name>A0A8J5HMA5_ZINOF</name>
<evidence type="ECO:0000256" key="4">
    <source>
        <dbReference type="ARBA" id="ARBA00023163"/>
    </source>
</evidence>
<keyword evidence="5" id="KW-0539">Nucleus</keyword>
<sequence>MVRTHKNSWSAGFGNSTLPIKQQVSVASSSFSAVLSLSSLFFCSVFPSVTIFFLGEQRFKFQKLEACSCSYIAGIQVLSLLVLGYSRCEQNRLRRTNMNMDAVFSIPVKRTEHVLVTAKAVTAEPSRRLADAAPRPRTVRIFCDDYDATDSSSDDSDGIRRRRRVRRYVNEIRLQARAVAQEASEARRIKATKVAAVGTSSRKSKVGKVGPVMNGGRDGNAPRFRGVRRRAWGKYAAEIRDPWRRIRVWLGTFDTAEEAAKVYDSAAIRLRGPDAITNFAQPPPVTAANSNSTEILQAPNKNLLNNNLTSVSAECDTAAEEVHYVCSPTSVLCHSTPSSPSISSSSSSSSSTKQADEPPMATLGGSAEISPVEPGGFILPDDEETMFLDFLALQGASPLSFFDDVSAPISFLAEDLSDAFLLGSGDLDLGTTAGGVDDFFSDIGDFFANEPLPAAM</sequence>
<keyword evidence="3" id="KW-0238">DNA-binding</keyword>
<keyword evidence="10" id="KW-1185">Reference proteome</keyword>
<keyword evidence="2" id="KW-0805">Transcription regulation</keyword>
<keyword evidence="7" id="KW-0812">Transmembrane</keyword>
<evidence type="ECO:0000256" key="2">
    <source>
        <dbReference type="ARBA" id="ARBA00023015"/>
    </source>
</evidence>
<evidence type="ECO:0000259" key="8">
    <source>
        <dbReference type="PROSITE" id="PS51032"/>
    </source>
</evidence>
<dbReference type="SMART" id="SM00380">
    <property type="entry name" value="AP2"/>
    <property type="match status" value="1"/>
</dbReference>
<comment type="caution">
    <text evidence="9">The sequence shown here is derived from an EMBL/GenBank/DDBJ whole genome shotgun (WGS) entry which is preliminary data.</text>
</comment>
<dbReference type="EMBL" id="JACMSC010000002">
    <property type="protein sequence ID" value="KAG6531513.1"/>
    <property type="molecule type" value="Genomic_DNA"/>
</dbReference>
<dbReference type="PRINTS" id="PR00367">
    <property type="entry name" value="ETHRSPELEMNT"/>
</dbReference>
<comment type="subcellular location">
    <subcellularLocation>
        <location evidence="1">Nucleus</location>
    </subcellularLocation>
</comment>
<dbReference type="InterPro" id="IPR036955">
    <property type="entry name" value="AP2/ERF_dom_sf"/>
</dbReference>
<dbReference type="PANTHER" id="PTHR31194:SF140">
    <property type="entry name" value="ETHYLENE-RESPONSIVE TRANSCRIPTION FACTOR CRF2"/>
    <property type="match status" value="1"/>
</dbReference>
<dbReference type="PROSITE" id="PS51032">
    <property type="entry name" value="AP2_ERF"/>
    <property type="match status" value="1"/>
</dbReference>
<dbReference type="Gene3D" id="3.30.730.10">
    <property type="entry name" value="AP2/ERF domain"/>
    <property type="match status" value="1"/>
</dbReference>
<protein>
    <recommendedName>
        <fullName evidence="8">AP2/ERF domain-containing protein</fullName>
    </recommendedName>
</protein>
<dbReference type="InterPro" id="IPR050913">
    <property type="entry name" value="AP2/ERF_ERF"/>
</dbReference>